<evidence type="ECO:0000256" key="6">
    <source>
        <dbReference type="RuleBase" id="RU363058"/>
    </source>
</evidence>
<keyword evidence="2 6" id="KW-0813">Transport</keyword>
<feature type="transmembrane region" description="Helical" evidence="6">
    <location>
        <begin position="80"/>
        <end position="98"/>
    </location>
</feature>
<evidence type="ECO:0000256" key="5">
    <source>
        <dbReference type="ARBA" id="ARBA00023136"/>
    </source>
</evidence>
<keyword evidence="3 6" id="KW-0812">Transmembrane</keyword>
<gene>
    <name evidence="7" type="ORF">SAMN02745164_01140</name>
</gene>
<evidence type="ECO:0000256" key="4">
    <source>
        <dbReference type="ARBA" id="ARBA00022989"/>
    </source>
</evidence>
<evidence type="ECO:0000313" key="7">
    <source>
        <dbReference type="EMBL" id="SHE78583.1"/>
    </source>
</evidence>
<dbReference type="GO" id="GO:0035435">
    <property type="term" value="P:phosphate ion transmembrane transport"/>
    <property type="evidence" value="ECO:0007669"/>
    <property type="project" value="TreeGrafter"/>
</dbReference>
<accession>A0A1M4WBZ4</accession>
<feature type="transmembrane region" description="Helical" evidence="6">
    <location>
        <begin position="206"/>
        <end position="226"/>
    </location>
</feature>
<proteinExistence type="inferred from homology"/>
<comment type="caution">
    <text evidence="7">The sequence shown here is derived from an EMBL/GenBank/DDBJ whole genome shotgun (WGS) entry which is preliminary data.</text>
</comment>
<sequence>MSIILIIGLLIGFGMALAIGANDVANSMATAVGAKAITPKQAVIIAGVLEFVGATFFGKQVTDTIRKGILHLEILADPKLVIWGSMAALVGATIWLAIATYKSWPVSTTHSIVGGMVGYGIAAGGLAVVNWSKIFTITLSWIISPLVGLAVSFAMFKAISATILHSKNIKKNSKIWIPFFLGLAAFIIGLSFIVKTLHISITFKSIIYAILFGIFVSLIIMIYIIIKLKNVSDDPYIYVEEIFRKSQVVTSCYVALAHGANDVANAIGPVAAIYAAVMTGTVGAKAEIPRYILALGGVGIAIGVAIWGSRVMKTVGTEITELNNSRGFAIDFSTATTVLLASNMGMPISTTHTVVGSVIGNGLARGTGSINLGVIKDIFVSWFLTVPAAAIVSYIIFKIFSLFI</sequence>
<dbReference type="EMBL" id="FQUI01000015">
    <property type="protein sequence ID" value="SHE78583.1"/>
    <property type="molecule type" value="Genomic_DNA"/>
</dbReference>
<dbReference type="GO" id="GO:0016020">
    <property type="term" value="C:membrane"/>
    <property type="evidence" value="ECO:0007669"/>
    <property type="project" value="UniProtKB-SubCell"/>
</dbReference>
<evidence type="ECO:0000256" key="3">
    <source>
        <dbReference type="ARBA" id="ARBA00022692"/>
    </source>
</evidence>
<feature type="transmembrane region" description="Helical" evidence="6">
    <location>
        <begin position="110"/>
        <end position="129"/>
    </location>
</feature>
<reference evidence="7" key="1">
    <citation type="submission" date="2016-11" db="EMBL/GenBank/DDBJ databases">
        <authorList>
            <person name="Varghese N."/>
            <person name="Submissions S."/>
        </authorList>
    </citation>
    <scope>NUCLEOTIDE SEQUENCE [LARGE SCALE GENOMIC DNA]</scope>
    <source>
        <strain evidence="7">DSM 16785</strain>
    </source>
</reference>
<dbReference type="Proteomes" id="UP000184334">
    <property type="component" value="Unassembled WGS sequence"/>
</dbReference>
<feature type="transmembrane region" description="Helical" evidence="6">
    <location>
        <begin position="42"/>
        <end position="59"/>
    </location>
</feature>
<feature type="transmembrane region" description="Helical" evidence="6">
    <location>
        <begin position="175"/>
        <end position="194"/>
    </location>
</feature>
<keyword evidence="8" id="KW-1185">Reference proteome</keyword>
<keyword evidence="5 6" id="KW-0472">Membrane</keyword>
<dbReference type="STRING" id="1122195.SAMN02745164_01140"/>
<name>A0A1M4WBZ4_MARH1</name>
<evidence type="ECO:0000256" key="1">
    <source>
        <dbReference type="ARBA" id="ARBA00004141"/>
    </source>
</evidence>
<dbReference type="PANTHER" id="PTHR11101:SF80">
    <property type="entry name" value="PHOSPHATE TRANSPORTER"/>
    <property type="match status" value="1"/>
</dbReference>
<comment type="similarity">
    <text evidence="6">Belongs to the inorganic phosphate transporter (PiT) (TC 2.A.20) family.</text>
</comment>
<feature type="transmembrane region" description="Helical" evidence="6">
    <location>
        <begin position="266"/>
        <end position="284"/>
    </location>
</feature>
<dbReference type="GO" id="GO:0005315">
    <property type="term" value="F:phosphate transmembrane transporter activity"/>
    <property type="evidence" value="ECO:0007669"/>
    <property type="project" value="InterPro"/>
</dbReference>
<feature type="transmembrane region" description="Helical" evidence="6">
    <location>
        <begin position="378"/>
        <end position="397"/>
    </location>
</feature>
<organism evidence="7 8">
    <name type="scientific">Marinitoga hydrogenitolerans (strain DSM 16785 / JCM 12826 / AT1271)</name>
    <dbReference type="NCBI Taxonomy" id="1122195"/>
    <lineage>
        <taxon>Bacteria</taxon>
        <taxon>Thermotogati</taxon>
        <taxon>Thermotogota</taxon>
        <taxon>Thermotogae</taxon>
        <taxon>Petrotogales</taxon>
        <taxon>Petrotogaceae</taxon>
        <taxon>Marinitoga</taxon>
    </lineage>
</organism>
<dbReference type="InterPro" id="IPR001204">
    <property type="entry name" value="Phos_transporter"/>
</dbReference>
<feature type="transmembrane region" description="Helical" evidence="6">
    <location>
        <begin position="291"/>
        <end position="308"/>
    </location>
</feature>
<keyword evidence="4 6" id="KW-1133">Transmembrane helix</keyword>
<dbReference type="PANTHER" id="PTHR11101">
    <property type="entry name" value="PHOSPHATE TRANSPORTER"/>
    <property type="match status" value="1"/>
</dbReference>
<feature type="transmembrane region" description="Helical" evidence="6">
    <location>
        <begin position="141"/>
        <end position="163"/>
    </location>
</feature>
<keyword evidence="6" id="KW-0592">Phosphate transport</keyword>
<comment type="subcellular location">
    <subcellularLocation>
        <location evidence="1 6">Membrane</location>
        <topology evidence="1 6">Multi-pass membrane protein</topology>
    </subcellularLocation>
</comment>
<dbReference type="Pfam" id="PF01384">
    <property type="entry name" value="PHO4"/>
    <property type="match status" value="1"/>
</dbReference>
<protein>
    <recommendedName>
        <fullName evidence="6">Phosphate transporter</fullName>
    </recommendedName>
</protein>
<dbReference type="AlphaFoldDB" id="A0A1M4WBZ4"/>
<evidence type="ECO:0000256" key="2">
    <source>
        <dbReference type="ARBA" id="ARBA00022448"/>
    </source>
</evidence>
<evidence type="ECO:0000313" key="8">
    <source>
        <dbReference type="Proteomes" id="UP000184334"/>
    </source>
</evidence>